<feature type="region of interest" description="Disordered" evidence="1">
    <location>
        <begin position="363"/>
        <end position="442"/>
    </location>
</feature>
<evidence type="ECO:0000313" key="2">
    <source>
        <dbReference type="Proteomes" id="UP000886700"/>
    </source>
</evidence>
<protein>
    <submittedName>
        <fullName evidence="3">Uncharacterized protein C9orf43 homolog isoform X1</fullName>
    </submittedName>
</protein>
<dbReference type="GeneID" id="101826716"/>
<feature type="region of interest" description="Disordered" evidence="1">
    <location>
        <begin position="484"/>
        <end position="504"/>
    </location>
</feature>
<name>A0ABM2YET7_MESAU</name>
<feature type="compositionally biased region" description="Low complexity" evidence="1">
    <location>
        <begin position="486"/>
        <end position="501"/>
    </location>
</feature>
<gene>
    <name evidence="3" type="primary">CUNH9orf43</name>
</gene>
<feature type="compositionally biased region" description="Basic residues" evidence="1">
    <location>
        <begin position="134"/>
        <end position="143"/>
    </location>
</feature>
<evidence type="ECO:0000313" key="3">
    <source>
        <dbReference type="RefSeq" id="XP_040613308.1"/>
    </source>
</evidence>
<feature type="compositionally biased region" description="Basic and acidic residues" evidence="1">
    <location>
        <begin position="391"/>
        <end position="401"/>
    </location>
</feature>
<sequence length="539" mass="61085">MGVVSLDEDSCNAADIQRRLMRLRSSGWTGPVLKGREASDNMNFPNENPWDEAICSSAVCQHPQCWASLRRIERGHPRILDSSSRFSRETEDKLPTLTIVNITDTCLWTEKSVVQRQPSEFAFPKERSLLSKPASRRHGRSRKALLDKGVTSHSKPPKLSVLNLNEAKLPFSEGVRNMVVTWVPEEAEKHVSSVGKTSAFSRWPGKKKRKKLEEHIGNPTMEKLGVLHGGEGGKVEKTKPPLYFSERQYAVAHSRSPGVIVPPPSPVHLFEQLSSEAIPLWAQVDMLPQDLLKECILAHEKTMPCPEVKIELARMRQSLPLEKTRPDSALSTKMYLTVHRLTLQRPSLRYPEHLRKLQYDLKTGQGSSGAESSGVRRQQKQQQRKVKTSTKKQEAEKKAKSASDVQDQCSHKVLSGQESQPKQEEQEEKEKKEKEKEKATMKCVSTDNSVPYDFDNYYTEYYTESSETYESIYKDMSDMDEKMLGMSSSQSSSPRSMSRSMNATGWNPELKLLRILQASIEDDEENHLSRAQSEVSLDA</sequence>
<feature type="compositionally biased region" description="Basic residues" evidence="1">
    <location>
        <begin position="377"/>
        <end position="390"/>
    </location>
</feature>
<keyword evidence="2" id="KW-1185">Reference proteome</keyword>
<dbReference type="PANTHER" id="PTHR36130:SF1">
    <property type="entry name" value="RIKEN CDNA 4933430I17 GENE"/>
    <property type="match status" value="1"/>
</dbReference>
<evidence type="ECO:0000256" key="1">
    <source>
        <dbReference type="SAM" id="MobiDB-lite"/>
    </source>
</evidence>
<feature type="region of interest" description="Disordered" evidence="1">
    <location>
        <begin position="130"/>
        <end position="158"/>
    </location>
</feature>
<feature type="compositionally biased region" description="Basic and acidic residues" evidence="1">
    <location>
        <begin position="421"/>
        <end position="440"/>
    </location>
</feature>
<reference evidence="3" key="1">
    <citation type="submission" date="2025-08" db="UniProtKB">
        <authorList>
            <consortium name="RefSeq"/>
        </authorList>
    </citation>
    <scope>IDENTIFICATION</scope>
    <source>
        <tissue evidence="3">Liver</tissue>
    </source>
</reference>
<dbReference type="Proteomes" id="UP000886700">
    <property type="component" value="Unplaced"/>
</dbReference>
<dbReference type="PANTHER" id="PTHR36130">
    <property type="entry name" value="RIKEN CDNA 4933430I17 GENE"/>
    <property type="match status" value="1"/>
</dbReference>
<dbReference type="Pfam" id="PF15504">
    <property type="entry name" value="DUF4647"/>
    <property type="match status" value="2"/>
</dbReference>
<proteinExistence type="predicted"/>
<organism evidence="2 3">
    <name type="scientific">Mesocricetus auratus</name>
    <name type="common">Golden hamster</name>
    <dbReference type="NCBI Taxonomy" id="10036"/>
    <lineage>
        <taxon>Eukaryota</taxon>
        <taxon>Metazoa</taxon>
        <taxon>Chordata</taxon>
        <taxon>Craniata</taxon>
        <taxon>Vertebrata</taxon>
        <taxon>Euteleostomi</taxon>
        <taxon>Mammalia</taxon>
        <taxon>Eutheria</taxon>
        <taxon>Euarchontoglires</taxon>
        <taxon>Glires</taxon>
        <taxon>Rodentia</taxon>
        <taxon>Myomorpha</taxon>
        <taxon>Muroidea</taxon>
        <taxon>Cricetidae</taxon>
        <taxon>Cricetinae</taxon>
        <taxon>Mesocricetus</taxon>
    </lineage>
</organism>
<accession>A0ABM2YET7</accession>
<dbReference type="InterPro" id="IPR029134">
    <property type="entry name" value="DUF4647"/>
</dbReference>
<dbReference type="RefSeq" id="XP_040613308.1">
    <property type="nucleotide sequence ID" value="XM_040757374.1"/>
</dbReference>